<feature type="domain" description="ATPase AAA-type core" evidence="1">
    <location>
        <begin position="179"/>
        <end position="226"/>
    </location>
</feature>
<dbReference type="InterPro" id="IPR027417">
    <property type="entry name" value="P-loop_NTPase"/>
</dbReference>
<dbReference type="EMBL" id="CP033898">
    <property type="protein sequence ID" value="AZA08528.1"/>
    <property type="molecule type" value="Genomic_DNA"/>
</dbReference>
<dbReference type="SUPFAM" id="SSF52540">
    <property type="entry name" value="P-loop containing nucleoside triphosphate hydrolases"/>
    <property type="match status" value="1"/>
</dbReference>
<gene>
    <name evidence="2" type="ORF">CPPEL_01910</name>
</gene>
<dbReference type="CDD" id="cd00267">
    <property type="entry name" value="ABC_ATPase"/>
    <property type="match status" value="1"/>
</dbReference>
<dbReference type="InterPro" id="IPR051396">
    <property type="entry name" value="Bact_Antivir_Def_Nuclease"/>
</dbReference>
<dbReference type="KEGG" id="cpso:CPPEL_01910"/>
<evidence type="ECO:0000313" key="3">
    <source>
        <dbReference type="Proteomes" id="UP000271426"/>
    </source>
</evidence>
<protein>
    <recommendedName>
        <fullName evidence="1">ATPase AAA-type core domain-containing protein</fullName>
    </recommendedName>
</protein>
<dbReference type="Pfam" id="PF13304">
    <property type="entry name" value="AAA_21"/>
    <property type="match status" value="1"/>
</dbReference>
<evidence type="ECO:0000313" key="2">
    <source>
        <dbReference type="EMBL" id="AZA08528.1"/>
    </source>
</evidence>
<dbReference type="Gene3D" id="3.40.50.300">
    <property type="entry name" value="P-loop containing nucleotide triphosphate hydrolases"/>
    <property type="match status" value="1"/>
</dbReference>
<organism evidence="2 3">
    <name type="scientific">Corynebacterium pseudopelargi</name>
    <dbReference type="NCBI Taxonomy" id="2080757"/>
    <lineage>
        <taxon>Bacteria</taxon>
        <taxon>Bacillati</taxon>
        <taxon>Actinomycetota</taxon>
        <taxon>Actinomycetes</taxon>
        <taxon>Mycobacteriales</taxon>
        <taxon>Corynebacteriaceae</taxon>
        <taxon>Corynebacterium</taxon>
    </lineage>
</organism>
<dbReference type="GO" id="GO:0005524">
    <property type="term" value="F:ATP binding"/>
    <property type="evidence" value="ECO:0007669"/>
    <property type="project" value="InterPro"/>
</dbReference>
<sequence>MSATVAFFDYRTEISAYDKVRYHSSGVRYLKTEDERRIRILRSAEKLRKVFDGTTKNKEVLAKVDSNHDATLDSNLVEIVNWILDKDYQSIRIIKHKMYGPMGYSIWFTRRDPFDSSGDVVDSETLQKNSEIRFSEAHAGSGEFGVVKALYELQMFATDWDDLTDSKGSLGSDKGVFPEGRIVCLDEPETSLHPEAQKRLMMFLLDFSKRYRAQIIISTHSPFIIARLPHEAIKYVAFDSETGISSIPSQRCDPSVAFERLGDDLNSARSTVFVEDVMAKLLVDAVLRRYSPAQTAVPYNVVVFPGGAGQLAKNALQVLFRQTDTRSAVILDGDQCPFDRLLIDDDGHPVYGRIMNFDKWSGRVDSDLSAISATDDQQGKECIESLYRKLAFDSKVSKLALDSNVEYKRLVEENVNYLKWMQRHLSFLPGRNPDWFVAEVLFGEKFVNWLNKNQPFGELWKLEKRDGVNRVVGADRSDWHRQDFCLESDGSRKCLASLFPGNYAKEFLRQELSSAKEESAFLQTDDYVSWVSSLFREREGEEEVVNALALVKSHLDPVLEFKEG</sequence>
<dbReference type="InterPro" id="IPR003959">
    <property type="entry name" value="ATPase_AAA_core"/>
</dbReference>
<name>A0A3G6IV61_9CORY</name>
<dbReference type="Proteomes" id="UP000271426">
    <property type="component" value="Chromosome"/>
</dbReference>
<dbReference type="GO" id="GO:0016887">
    <property type="term" value="F:ATP hydrolysis activity"/>
    <property type="evidence" value="ECO:0007669"/>
    <property type="project" value="InterPro"/>
</dbReference>
<reference evidence="2 3" key="1">
    <citation type="submission" date="2018-11" db="EMBL/GenBank/DDBJ databases">
        <authorList>
            <person name="Kleinhagauer T."/>
            <person name="Glaeser S.P."/>
            <person name="Spergser J."/>
            <person name="Ruckert C."/>
            <person name="Kaempfer P."/>
            <person name="Busse H.-J."/>
        </authorList>
    </citation>
    <scope>NUCLEOTIDE SEQUENCE [LARGE SCALE GENOMIC DNA]</scope>
    <source>
        <strain evidence="2 3">812CH</strain>
    </source>
</reference>
<accession>A0A3G6IV61</accession>
<keyword evidence="3" id="KW-1185">Reference proteome</keyword>
<dbReference type="AlphaFoldDB" id="A0A3G6IV61"/>
<proteinExistence type="predicted"/>
<dbReference type="PANTHER" id="PTHR43581:SF2">
    <property type="entry name" value="EXCINUCLEASE ATPASE SUBUNIT"/>
    <property type="match status" value="1"/>
</dbReference>
<evidence type="ECO:0000259" key="1">
    <source>
        <dbReference type="Pfam" id="PF13304"/>
    </source>
</evidence>
<dbReference type="PANTHER" id="PTHR43581">
    <property type="entry name" value="ATP/GTP PHOSPHATASE"/>
    <property type="match status" value="1"/>
</dbReference>